<evidence type="ECO:0000256" key="2">
    <source>
        <dbReference type="ARBA" id="ARBA00022603"/>
    </source>
</evidence>
<dbReference type="InterPro" id="IPR038459">
    <property type="entry name" value="MT_TRM10-typ_sf"/>
</dbReference>
<protein>
    <recommendedName>
        <fullName evidence="1">tRNA (guanine(9)-N(1))-methyltransferase</fullName>
        <ecNumber evidence="1">2.1.1.221</ecNumber>
    </recommendedName>
</protein>
<feature type="domain" description="SAM-dependent MTase TRM10-type" evidence="7">
    <location>
        <begin position="132"/>
        <end position="326"/>
    </location>
</feature>
<dbReference type="PaxDb" id="3055-EDP01550"/>
<feature type="compositionally biased region" description="Low complexity" evidence="6">
    <location>
        <begin position="388"/>
        <end position="398"/>
    </location>
</feature>
<evidence type="ECO:0000259" key="7">
    <source>
        <dbReference type="PROSITE" id="PS51675"/>
    </source>
</evidence>
<dbReference type="GeneID" id="5720886"/>
<feature type="compositionally biased region" description="Gly residues" evidence="6">
    <location>
        <begin position="377"/>
        <end position="387"/>
    </location>
</feature>
<dbReference type="STRING" id="3055.A0A2K3DPJ9"/>
<dbReference type="PANTHER" id="PTHR13563">
    <property type="entry name" value="TRNA (GUANINE-9-) METHYLTRANSFERASE"/>
    <property type="match status" value="1"/>
</dbReference>
<evidence type="ECO:0000256" key="6">
    <source>
        <dbReference type="SAM" id="MobiDB-lite"/>
    </source>
</evidence>
<gene>
    <name evidence="8" type="ORF">CHLRE_06g278500v5</name>
</gene>
<dbReference type="KEGG" id="cre:CHLRE_06g278500v5"/>
<feature type="compositionally biased region" description="Basic and acidic residues" evidence="6">
    <location>
        <begin position="327"/>
        <end position="354"/>
    </location>
</feature>
<dbReference type="Proteomes" id="UP000006906">
    <property type="component" value="Chromosome 6"/>
</dbReference>
<evidence type="ECO:0000256" key="3">
    <source>
        <dbReference type="ARBA" id="ARBA00022679"/>
    </source>
</evidence>
<evidence type="ECO:0000313" key="9">
    <source>
        <dbReference type="Proteomes" id="UP000006906"/>
    </source>
</evidence>
<reference evidence="8 9" key="1">
    <citation type="journal article" date="2007" name="Science">
        <title>The Chlamydomonas genome reveals the evolution of key animal and plant functions.</title>
        <authorList>
            <person name="Merchant S.S."/>
            <person name="Prochnik S.E."/>
            <person name="Vallon O."/>
            <person name="Harris E.H."/>
            <person name="Karpowicz S.J."/>
            <person name="Witman G.B."/>
            <person name="Terry A."/>
            <person name="Salamov A."/>
            <person name="Fritz-Laylin L.K."/>
            <person name="Marechal-Drouard L."/>
            <person name="Marshall W.F."/>
            <person name="Qu L.H."/>
            <person name="Nelson D.R."/>
            <person name="Sanderfoot A.A."/>
            <person name="Spalding M.H."/>
            <person name="Kapitonov V.V."/>
            <person name="Ren Q."/>
            <person name="Ferris P."/>
            <person name="Lindquist E."/>
            <person name="Shapiro H."/>
            <person name="Lucas S.M."/>
            <person name="Grimwood J."/>
            <person name="Schmutz J."/>
            <person name="Cardol P."/>
            <person name="Cerutti H."/>
            <person name="Chanfreau G."/>
            <person name="Chen C.L."/>
            <person name="Cognat V."/>
            <person name="Croft M.T."/>
            <person name="Dent R."/>
            <person name="Dutcher S."/>
            <person name="Fernandez E."/>
            <person name="Fukuzawa H."/>
            <person name="Gonzalez-Ballester D."/>
            <person name="Gonzalez-Halphen D."/>
            <person name="Hallmann A."/>
            <person name="Hanikenne M."/>
            <person name="Hippler M."/>
            <person name="Inwood W."/>
            <person name="Jabbari K."/>
            <person name="Kalanon M."/>
            <person name="Kuras R."/>
            <person name="Lefebvre P.A."/>
            <person name="Lemaire S.D."/>
            <person name="Lobanov A.V."/>
            <person name="Lohr M."/>
            <person name="Manuell A."/>
            <person name="Meier I."/>
            <person name="Mets L."/>
            <person name="Mittag M."/>
            <person name="Mittelmeier T."/>
            <person name="Moroney J.V."/>
            <person name="Moseley J."/>
            <person name="Napoli C."/>
            <person name="Nedelcu A.M."/>
            <person name="Niyogi K."/>
            <person name="Novoselov S.V."/>
            <person name="Paulsen I.T."/>
            <person name="Pazour G."/>
            <person name="Purton S."/>
            <person name="Ral J.P."/>
            <person name="Riano-Pachon D.M."/>
            <person name="Riekhof W."/>
            <person name="Rymarquis L."/>
            <person name="Schroda M."/>
            <person name="Stern D."/>
            <person name="Umen J."/>
            <person name="Willows R."/>
            <person name="Wilson N."/>
            <person name="Zimmer S.L."/>
            <person name="Allmer J."/>
            <person name="Balk J."/>
            <person name="Bisova K."/>
            <person name="Chen C.J."/>
            <person name="Elias M."/>
            <person name="Gendler K."/>
            <person name="Hauser C."/>
            <person name="Lamb M.R."/>
            <person name="Ledford H."/>
            <person name="Long J.C."/>
            <person name="Minagawa J."/>
            <person name="Page M.D."/>
            <person name="Pan J."/>
            <person name="Pootakham W."/>
            <person name="Roje S."/>
            <person name="Rose A."/>
            <person name="Stahlberg E."/>
            <person name="Terauchi A.M."/>
            <person name="Yang P."/>
            <person name="Ball S."/>
            <person name="Bowler C."/>
            <person name="Dieckmann C.L."/>
            <person name="Gladyshev V.N."/>
            <person name="Green P."/>
            <person name="Jorgensen R."/>
            <person name="Mayfield S."/>
            <person name="Mueller-Roeber B."/>
            <person name="Rajamani S."/>
            <person name="Sayre R.T."/>
            <person name="Brokstein P."/>
            <person name="Dubchak I."/>
            <person name="Goodstein D."/>
            <person name="Hornick L."/>
            <person name="Huang Y.W."/>
            <person name="Jhaveri J."/>
            <person name="Luo Y."/>
            <person name="Martinez D."/>
            <person name="Ngau W.C."/>
            <person name="Otillar B."/>
            <person name="Poliakov A."/>
            <person name="Porter A."/>
            <person name="Szajkowski L."/>
            <person name="Werner G."/>
            <person name="Zhou K."/>
            <person name="Grigoriev I.V."/>
            <person name="Rokhsar D.S."/>
            <person name="Grossman A.R."/>
        </authorList>
    </citation>
    <scope>NUCLEOTIDE SEQUENCE [LARGE SCALE GENOMIC DNA]</scope>
    <source>
        <strain evidence="9">CC-503</strain>
    </source>
</reference>
<accession>A0A2K3DPJ9</accession>
<keyword evidence="3" id="KW-0808">Transferase</keyword>
<dbReference type="PANTHER" id="PTHR13563:SF13">
    <property type="entry name" value="TRNA METHYLTRANSFERASE 10 HOMOLOG A"/>
    <property type="match status" value="1"/>
</dbReference>
<dbReference type="GO" id="GO:0002939">
    <property type="term" value="P:tRNA N1-guanine methylation"/>
    <property type="evidence" value="ECO:0000318"/>
    <property type="project" value="GO_Central"/>
</dbReference>
<sequence>MADAEAATVADEVEAAEDAAELAELEAQLYGGDEGGSEDLGSGAGGQEGGDVAAAGPPMTKSQMKKKARLERMLAKRQENRQREKAAKAAKKAEAKERKAAELATMTDEQKKAMREEKQAKLNAHKEAEKALKERLKASLESGPKVVIDLDWEDKMTENDIRHLVQQLSFSYSANKQVEKPVHMMLTSFKGAVANTANKMISGLENWSVTRTPQHYSELLGGSEEARGQLVYLTADSSTELEELDPAKTYIIGGIVDHNRYKGLCEGSARAAGIATARLPISKHVQLASRAVLTVNHVFQILVEWYARRDWATVLDSVLPMRKRAEYSHQAKDEQQRKDKAGDKGAGRGAHNTDKGGAADGEQPAVKAEVEAEAGVAGTGNAAGGSSGAEAAAGAEGAAAERVEAGEGGKREEDARGTKRKAEGQPAVIDG</sequence>
<feature type="compositionally biased region" description="Basic and acidic residues" evidence="6">
    <location>
        <begin position="399"/>
        <end position="423"/>
    </location>
</feature>
<dbReference type="CDD" id="cd18089">
    <property type="entry name" value="SPOUT_Trm10-like"/>
    <property type="match status" value="1"/>
</dbReference>
<dbReference type="PROSITE" id="PS51675">
    <property type="entry name" value="SAM_MT_TRM10"/>
    <property type="match status" value="1"/>
</dbReference>
<dbReference type="OMA" id="AWTETRD"/>
<feature type="region of interest" description="Disordered" evidence="6">
    <location>
        <begin position="26"/>
        <end position="110"/>
    </location>
</feature>
<dbReference type="InterPro" id="IPR007356">
    <property type="entry name" value="tRNA_m1G_MeTrfase_euk"/>
</dbReference>
<evidence type="ECO:0000313" key="8">
    <source>
        <dbReference type="EMBL" id="PNW82428.1"/>
    </source>
</evidence>
<feature type="compositionally biased region" description="Basic and acidic residues" evidence="6">
    <location>
        <begin position="70"/>
        <end position="101"/>
    </location>
</feature>
<evidence type="ECO:0000256" key="5">
    <source>
        <dbReference type="ARBA" id="ARBA00048434"/>
    </source>
</evidence>
<keyword evidence="4" id="KW-0949">S-adenosyl-L-methionine</keyword>
<dbReference type="EMBL" id="CM008967">
    <property type="protein sequence ID" value="PNW82428.1"/>
    <property type="molecule type" value="Genomic_DNA"/>
</dbReference>
<dbReference type="RefSeq" id="XP_001695292.2">
    <property type="nucleotide sequence ID" value="XM_001695240.3"/>
</dbReference>
<name>A0A2K3DPJ9_CHLRE</name>
<dbReference type="InParanoid" id="A0A2K3DPJ9"/>
<dbReference type="OrthoDB" id="278300at2759"/>
<feature type="region of interest" description="Disordered" evidence="6">
    <location>
        <begin position="327"/>
        <end position="431"/>
    </location>
</feature>
<evidence type="ECO:0000256" key="4">
    <source>
        <dbReference type="ARBA" id="ARBA00022691"/>
    </source>
</evidence>
<dbReference type="GO" id="GO:0000049">
    <property type="term" value="F:tRNA binding"/>
    <property type="evidence" value="ECO:0000318"/>
    <property type="project" value="GO_Central"/>
</dbReference>
<dbReference type="AlphaFoldDB" id="A0A2K3DPJ9"/>
<evidence type="ECO:0000256" key="1">
    <source>
        <dbReference type="ARBA" id="ARBA00012797"/>
    </source>
</evidence>
<dbReference type="GO" id="GO:0005634">
    <property type="term" value="C:nucleus"/>
    <property type="evidence" value="ECO:0000318"/>
    <property type="project" value="GO_Central"/>
</dbReference>
<keyword evidence="9" id="KW-1185">Reference proteome</keyword>
<organism evidence="8 9">
    <name type="scientific">Chlamydomonas reinhardtii</name>
    <name type="common">Chlamydomonas smithii</name>
    <dbReference type="NCBI Taxonomy" id="3055"/>
    <lineage>
        <taxon>Eukaryota</taxon>
        <taxon>Viridiplantae</taxon>
        <taxon>Chlorophyta</taxon>
        <taxon>core chlorophytes</taxon>
        <taxon>Chlorophyceae</taxon>
        <taxon>CS clade</taxon>
        <taxon>Chlamydomonadales</taxon>
        <taxon>Chlamydomonadaceae</taxon>
        <taxon>Chlamydomonas</taxon>
    </lineage>
</organism>
<dbReference type="ExpressionAtlas" id="A0A2K3DPJ9">
    <property type="expression patterns" value="baseline"/>
</dbReference>
<dbReference type="EC" id="2.1.1.221" evidence="1"/>
<dbReference type="Gene3D" id="3.40.1280.30">
    <property type="match status" value="1"/>
</dbReference>
<dbReference type="GO" id="GO:0052905">
    <property type="term" value="F:tRNA (guanosine(9)-N1)-methyltransferase activity"/>
    <property type="evidence" value="ECO:0007669"/>
    <property type="project" value="UniProtKB-EC"/>
</dbReference>
<dbReference type="InterPro" id="IPR028564">
    <property type="entry name" value="MT_TRM10-typ"/>
</dbReference>
<comment type="catalytic activity">
    <reaction evidence="5">
        <text>guanosine(9) in tRNA + S-adenosyl-L-methionine = N(1)-methylguanosine(9) in tRNA + S-adenosyl-L-homocysteine + H(+)</text>
        <dbReference type="Rhea" id="RHEA:43156"/>
        <dbReference type="Rhea" id="RHEA-COMP:10367"/>
        <dbReference type="Rhea" id="RHEA-COMP:10368"/>
        <dbReference type="ChEBI" id="CHEBI:15378"/>
        <dbReference type="ChEBI" id="CHEBI:57856"/>
        <dbReference type="ChEBI" id="CHEBI:59789"/>
        <dbReference type="ChEBI" id="CHEBI:73542"/>
        <dbReference type="ChEBI" id="CHEBI:74269"/>
        <dbReference type="EC" id="2.1.1.221"/>
    </reaction>
</comment>
<dbReference type="Gramene" id="PNW82428">
    <property type="protein sequence ID" value="PNW82428"/>
    <property type="gene ID" value="CHLRE_06g278500v5"/>
</dbReference>
<keyword evidence="2" id="KW-0489">Methyltransferase</keyword>
<proteinExistence type="predicted"/>